<dbReference type="InterPro" id="IPR001789">
    <property type="entry name" value="Sig_transdc_resp-reg_receiver"/>
</dbReference>
<keyword evidence="1" id="KW-0597">Phosphoprotein</keyword>
<comment type="caution">
    <text evidence="3">The sequence shown here is derived from an EMBL/GenBank/DDBJ whole genome shotgun (WGS) entry which is preliminary data.</text>
</comment>
<dbReference type="InterPro" id="IPR011006">
    <property type="entry name" value="CheY-like_superfamily"/>
</dbReference>
<evidence type="ECO:0000259" key="2">
    <source>
        <dbReference type="PROSITE" id="PS50110"/>
    </source>
</evidence>
<dbReference type="RefSeq" id="WP_379898944.1">
    <property type="nucleotide sequence ID" value="NZ_JBHRTR010000016.1"/>
</dbReference>
<accession>A0ABV7KX00</accession>
<protein>
    <submittedName>
        <fullName evidence="3">Response regulator</fullName>
    </submittedName>
</protein>
<dbReference type="PROSITE" id="PS50110">
    <property type="entry name" value="RESPONSE_REGULATORY"/>
    <property type="match status" value="1"/>
</dbReference>
<organism evidence="3 4">
    <name type="scientific">Marinibaculum pumilum</name>
    <dbReference type="NCBI Taxonomy" id="1766165"/>
    <lineage>
        <taxon>Bacteria</taxon>
        <taxon>Pseudomonadati</taxon>
        <taxon>Pseudomonadota</taxon>
        <taxon>Alphaproteobacteria</taxon>
        <taxon>Rhodospirillales</taxon>
        <taxon>Rhodospirillaceae</taxon>
        <taxon>Marinibaculum</taxon>
    </lineage>
</organism>
<dbReference type="SMART" id="SM00448">
    <property type="entry name" value="REC"/>
    <property type="match status" value="1"/>
</dbReference>
<feature type="modified residue" description="4-aspartylphosphate" evidence="1">
    <location>
        <position position="70"/>
    </location>
</feature>
<dbReference type="Gene3D" id="3.40.50.2300">
    <property type="match status" value="1"/>
</dbReference>
<dbReference type="InterPro" id="IPR052893">
    <property type="entry name" value="TCS_response_regulator"/>
</dbReference>
<gene>
    <name evidence="3" type="ORF">ACFOGJ_06195</name>
</gene>
<evidence type="ECO:0000313" key="3">
    <source>
        <dbReference type="EMBL" id="MFC3226809.1"/>
    </source>
</evidence>
<proteinExistence type="predicted"/>
<evidence type="ECO:0000256" key="1">
    <source>
        <dbReference type="PROSITE-ProRule" id="PRU00169"/>
    </source>
</evidence>
<evidence type="ECO:0000313" key="4">
    <source>
        <dbReference type="Proteomes" id="UP001595528"/>
    </source>
</evidence>
<dbReference type="EMBL" id="JBHRTR010000016">
    <property type="protein sequence ID" value="MFC3226809.1"/>
    <property type="molecule type" value="Genomic_DNA"/>
</dbReference>
<feature type="domain" description="Response regulatory" evidence="2">
    <location>
        <begin position="9"/>
        <end position="137"/>
    </location>
</feature>
<dbReference type="CDD" id="cd17557">
    <property type="entry name" value="REC_Rcp-like"/>
    <property type="match status" value="1"/>
</dbReference>
<reference evidence="4" key="1">
    <citation type="journal article" date="2019" name="Int. J. Syst. Evol. Microbiol.">
        <title>The Global Catalogue of Microorganisms (GCM) 10K type strain sequencing project: providing services to taxonomists for standard genome sequencing and annotation.</title>
        <authorList>
            <consortium name="The Broad Institute Genomics Platform"/>
            <consortium name="The Broad Institute Genome Sequencing Center for Infectious Disease"/>
            <person name="Wu L."/>
            <person name="Ma J."/>
        </authorList>
    </citation>
    <scope>NUCLEOTIDE SEQUENCE [LARGE SCALE GENOMIC DNA]</scope>
    <source>
        <strain evidence="4">KCTC 42964</strain>
    </source>
</reference>
<name>A0ABV7KX00_9PROT</name>
<dbReference type="Proteomes" id="UP001595528">
    <property type="component" value="Unassembled WGS sequence"/>
</dbReference>
<dbReference type="SUPFAM" id="SSF52172">
    <property type="entry name" value="CheY-like"/>
    <property type="match status" value="1"/>
</dbReference>
<dbReference type="PANTHER" id="PTHR44520">
    <property type="entry name" value="RESPONSE REGULATOR RCP1-RELATED"/>
    <property type="match status" value="1"/>
</dbReference>
<dbReference type="Pfam" id="PF00072">
    <property type="entry name" value="Response_reg"/>
    <property type="match status" value="1"/>
</dbReference>
<sequence length="149" mass="16643">MKAKRTRPVILLADDDPDDREMVREALQEAGVACDIREVADGEELIDYLMQQGRYAEAATAPAPDLIFLDLNMPKVNGFEALARIRAEPRIASIPVLVLSTADAPEQVRKVYAEGGQTYLVKPASFDRLVETMQRTEQYWCDTAVLPPH</sequence>
<keyword evidence="4" id="KW-1185">Reference proteome</keyword>